<dbReference type="Pfam" id="PF12915">
    <property type="entry name" value="DUF3833"/>
    <property type="match status" value="1"/>
</dbReference>
<dbReference type="PATRIC" id="fig|1232683.4.peg.1716"/>
<dbReference type="OrthoDB" id="5296954at2"/>
<dbReference type="RefSeq" id="WP_051692734.1">
    <property type="nucleotide sequence ID" value="NZ_JMQN01000021.1"/>
</dbReference>
<comment type="caution">
    <text evidence="1">The sequence shown here is derived from an EMBL/GenBank/DDBJ whole genome shotgun (WGS) entry which is preliminary data.</text>
</comment>
<evidence type="ECO:0000313" key="2">
    <source>
        <dbReference type="Proteomes" id="UP000028252"/>
    </source>
</evidence>
<dbReference type="AlphaFoldDB" id="A0A081FZQ2"/>
<dbReference type="eggNOG" id="ENOG5031DNS">
    <property type="taxonomic scope" value="Bacteria"/>
</dbReference>
<dbReference type="STRING" id="1232683.ADIMK_1742"/>
<dbReference type="InterPro" id="IPR024409">
    <property type="entry name" value="DUF3833"/>
</dbReference>
<keyword evidence="1" id="KW-0449">Lipoprotein</keyword>
<keyword evidence="2" id="KW-1185">Reference proteome</keyword>
<gene>
    <name evidence="1" type="ORF">ADIMK_1742</name>
</gene>
<dbReference type="Proteomes" id="UP000028252">
    <property type="component" value="Unassembled WGS sequence"/>
</dbReference>
<proteinExistence type="predicted"/>
<accession>A0A081FZQ2</accession>
<protein>
    <submittedName>
        <fullName evidence="1">Putative lipoprotein</fullName>
    </submittedName>
</protein>
<sequence length="164" mass="18951">MSAHAATDMETLKLEAFFDGKVYAWGLFEARFGQLKREFQVEIDGRWDGSTLRLEEQFLYQDGARDRRVWTIRPQEDGRYVGHAADLTAEAEGVATGSRLNWRYRMRLQTGHGAIVVRFEDDFFLRPGEVMINRARVSKWGIRLGEVTLFFCPARNLTAPPFML</sequence>
<evidence type="ECO:0000313" key="1">
    <source>
        <dbReference type="EMBL" id="KEA64007.1"/>
    </source>
</evidence>
<name>A0A081FZQ2_9GAMM</name>
<dbReference type="EMBL" id="JMQN01000021">
    <property type="protein sequence ID" value="KEA64007.1"/>
    <property type="molecule type" value="Genomic_DNA"/>
</dbReference>
<organism evidence="1 2">
    <name type="scientific">Marinobacterium lacunae</name>
    <dbReference type="NCBI Taxonomy" id="1232683"/>
    <lineage>
        <taxon>Bacteria</taxon>
        <taxon>Pseudomonadati</taxon>
        <taxon>Pseudomonadota</taxon>
        <taxon>Gammaproteobacteria</taxon>
        <taxon>Oceanospirillales</taxon>
        <taxon>Oceanospirillaceae</taxon>
        <taxon>Marinobacterium</taxon>
    </lineage>
</organism>
<reference evidence="1 2" key="1">
    <citation type="submission" date="2014-04" db="EMBL/GenBank/DDBJ databases">
        <title>Marinobacterium kochiensis sp. nov., isolated from sediment sample collected from Kochi backwaters in Kerala, India.</title>
        <authorList>
            <person name="Singh A."/>
            <person name="Pinnaka A.K."/>
        </authorList>
    </citation>
    <scope>NUCLEOTIDE SEQUENCE [LARGE SCALE GENOMIC DNA]</scope>
    <source>
        <strain evidence="1 2">AK27</strain>
    </source>
</reference>